<dbReference type="RefSeq" id="XP_021567009.1">
    <property type="nucleotide sequence ID" value="XM_021711334.1"/>
</dbReference>
<dbReference type="KEGG" id="csyr:103258330"/>
<dbReference type="GO" id="GO:0005929">
    <property type="term" value="C:cilium"/>
    <property type="evidence" value="ECO:0007669"/>
    <property type="project" value="TreeGrafter"/>
</dbReference>
<reference evidence="4" key="1">
    <citation type="submission" date="2025-08" db="UniProtKB">
        <authorList>
            <consortium name="RefSeq"/>
        </authorList>
    </citation>
    <scope>IDENTIFICATION</scope>
</reference>
<dbReference type="InterPro" id="IPR011989">
    <property type="entry name" value="ARM-like"/>
</dbReference>
<dbReference type="Pfam" id="PF12348">
    <property type="entry name" value="CLASP_N"/>
    <property type="match status" value="1"/>
</dbReference>
<feature type="compositionally biased region" description="Gly residues" evidence="1">
    <location>
        <begin position="984"/>
        <end position="995"/>
    </location>
</feature>
<dbReference type="GO" id="GO:0051494">
    <property type="term" value="P:negative regulation of cytoskeleton organization"/>
    <property type="evidence" value="ECO:0007669"/>
    <property type="project" value="UniProtKB-ARBA"/>
</dbReference>
<feature type="compositionally biased region" description="Polar residues" evidence="1">
    <location>
        <begin position="999"/>
        <end position="1009"/>
    </location>
</feature>
<dbReference type="OrthoDB" id="63891at2759"/>
<feature type="region of interest" description="Disordered" evidence="1">
    <location>
        <begin position="23"/>
        <end position="208"/>
    </location>
</feature>
<dbReference type="PANTHER" id="PTHR21567">
    <property type="entry name" value="CLASP"/>
    <property type="match status" value="1"/>
</dbReference>
<evidence type="ECO:0000259" key="2">
    <source>
        <dbReference type="SMART" id="SM01349"/>
    </source>
</evidence>
<organism evidence="3 4">
    <name type="scientific">Carlito syrichta</name>
    <name type="common">Philippine tarsier</name>
    <name type="synonym">Tarsius syrichta</name>
    <dbReference type="NCBI Taxonomy" id="1868482"/>
    <lineage>
        <taxon>Eukaryota</taxon>
        <taxon>Metazoa</taxon>
        <taxon>Chordata</taxon>
        <taxon>Craniata</taxon>
        <taxon>Vertebrata</taxon>
        <taxon>Euteleostomi</taxon>
        <taxon>Mammalia</taxon>
        <taxon>Eutheria</taxon>
        <taxon>Euarchontoglires</taxon>
        <taxon>Primates</taxon>
        <taxon>Haplorrhini</taxon>
        <taxon>Tarsiiformes</taxon>
        <taxon>Tarsiidae</taxon>
        <taxon>Carlito</taxon>
    </lineage>
</organism>
<evidence type="ECO:0000313" key="4">
    <source>
        <dbReference type="RefSeq" id="XP_021567009.1"/>
    </source>
</evidence>
<dbReference type="Proteomes" id="UP000189704">
    <property type="component" value="Unplaced"/>
</dbReference>
<keyword evidence="3" id="KW-1185">Reference proteome</keyword>
<dbReference type="InterPro" id="IPR034085">
    <property type="entry name" value="TOG"/>
</dbReference>
<feature type="compositionally biased region" description="Basic and acidic residues" evidence="1">
    <location>
        <begin position="57"/>
        <end position="77"/>
    </location>
</feature>
<sequence length="1009" mass="107904">MGSRDAAPPAQVLAPVAVYCGSVPRTSAGPRVPPPGDMDSGQPAYGEASLQPAPHARLSEEKPLRLLSGREDLESLKPHAPMKDWQAQNGHPGNLGAPSLGSQPLALPPPLESEASSAARDTAQIKDRLKKRRLSEGPVASAPASLDPGRDPRGVPLWGAIPRVPSRRLLGVPRPMPPIQSIPATPEASGDTEKVPDRHGSRQGLQEVPMSLRYPHCHGEKARRALEVPPVTKTRMRTVTSSCGSSTHPGPWPPGQDVPTGLGPPRTREGVQSRQAPGTGMRAVVRDIWGPQSSQGLGPSEERGLGVLCMGRRVTLVHGSPGDPTGPSPTAGWRLLRERGPQEALPPPLEPEAVAGARPAAAQKPTLPSSLSDPMRTVFSRGRAKDAHPQLQEEDQKGTSNKTQVTISKSAREKMRLRQMKELERLRGVWEPERMLVVRGAHPPIPSLLPLRGSGTLSVPTGLNSPHRSSTSGVLRKRASRSSLPAIPVSRQEPSLARHASANSLPAVLMLGSPKWIEEEEELDLRAFKEARPFSNPELGLVDALQCLGSSDWQVKEKALVSVRRLAACHPEVLAGRLHDVCLAVTGEVSNLRSRVSRLAIRTLGDLFRALRKSMDPEAEEIARCLLQKMGNASEFIQRATGRALAAMVEGVTPARSLAALTSAGVYHRNPLVRKCTARHLSAVLEQISAEKLLAGPRVSTDMLVYNLLRLAQDSNQDTRFYGRKMVASLMAHSGFDALLKRSLPSHDLQKVLAAIRQRGLEDNGDLPSAKGCEVLRNLVECEHRLPTAEGYGCLVSLGPTSKTASWHLPTYDRALQGGLGRVENELCCAGAAGPGLDPLGYSGESARALVLERGVLGRLGWPQSLSSGNLCLLAAFAGRVRFLSGRAALDVTERLSVLVASVYPQYPQAVERHVLPVLWCILTDMVANGSLSRRGGNPREVASRLCGVLQGQMGPRLQDLATGQPERVLAVLQELLDTEGAGGGCKATGRGGAPGSRTRASSCPSQQD</sequence>
<protein>
    <submittedName>
        <fullName evidence="4">TOG array regulator of axonemal microtubules protein 2</fullName>
    </submittedName>
</protein>
<dbReference type="GO" id="GO:1902904">
    <property type="term" value="P:negative regulation of supramolecular fiber organization"/>
    <property type="evidence" value="ECO:0007669"/>
    <property type="project" value="UniProtKB-ARBA"/>
</dbReference>
<feature type="region of interest" description="Disordered" evidence="1">
    <location>
        <begin position="459"/>
        <end position="495"/>
    </location>
</feature>
<dbReference type="AlphaFoldDB" id="A0A3Q0DRV6"/>
<dbReference type="SUPFAM" id="SSF48371">
    <property type="entry name" value="ARM repeat"/>
    <property type="match status" value="1"/>
</dbReference>
<proteinExistence type="predicted"/>
<dbReference type="GO" id="GO:0005881">
    <property type="term" value="C:cytoplasmic microtubule"/>
    <property type="evidence" value="ECO:0007669"/>
    <property type="project" value="TreeGrafter"/>
</dbReference>
<accession>A0A3Q0DRV6</accession>
<dbReference type="PANTHER" id="PTHR21567:SF42">
    <property type="entry name" value="TOG ARRAY REGULATOR OF AXONEMAL MICROTUBULES PROTEIN 2"/>
    <property type="match status" value="1"/>
</dbReference>
<dbReference type="GO" id="GO:0008017">
    <property type="term" value="F:microtubule binding"/>
    <property type="evidence" value="ECO:0007669"/>
    <property type="project" value="TreeGrafter"/>
</dbReference>
<feature type="region of interest" description="Disordered" evidence="1">
    <location>
        <begin position="341"/>
        <end position="406"/>
    </location>
</feature>
<dbReference type="GeneID" id="103258330"/>
<feature type="compositionally biased region" description="Basic and acidic residues" evidence="1">
    <location>
        <begin position="191"/>
        <end position="200"/>
    </location>
</feature>
<evidence type="ECO:0000256" key="1">
    <source>
        <dbReference type="SAM" id="MobiDB-lite"/>
    </source>
</evidence>
<feature type="region of interest" description="Disordered" evidence="1">
    <location>
        <begin position="984"/>
        <end position="1009"/>
    </location>
</feature>
<dbReference type="GO" id="GO:0000226">
    <property type="term" value="P:microtubule cytoskeleton organization"/>
    <property type="evidence" value="ECO:0007669"/>
    <property type="project" value="TreeGrafter"/>
</dbReference>
<dbReference type="Gene3D" id="1.25.10.10">
    <property type="entry name" value="Leucine-rich Repeat Variant"/>
    <property type="match status" value="1"/>
</dbReference>
<dbReference type="SMART" id="SM01349">
    <property type="entry name" value="TOG"/>
    <property type="match status" value="1"/>
</dbReference>
<dbReference type="InterPro" id="IPR016024">
    <property type="entry name" value="ARM-type_fold"/>
</dbReference>
<feature type="compositionally biased region" description="Low complexity" evidence="1">
    <location>
        <begin position="351"/>
        <end position="362"/>
    </location>
</feature>
<feature type="compositionally biased region" description="Polar residues" evidence="1">
    <location>
        <begin position="459"/>
        <end position="473"/>
    </location>
</feature>
<feature type="domain" description="TOG" evidence="2">
    <location>
        <begin position="527"/>
        <end position="765"/>
    </location>
</feature>
<evidence type="ECO:0000313" key="3">
    <source>
        <dbReference type="Proteomes" id="UP000189704"/>
    </source>
</evidence>
<name>A0A3Q0DRV6_CARSF</name>
<gene>
    <name evidence="4" type="primary">TOGARAM2</name>
</gene>
<dbReference type="CTD" id="165186"/>
<dbReference type="InterPro" id="IPR024395">
    <property type="entry name" value="CLASP_N_dom"/>
</dbReference>